<organism evidence="1">
    <name type="scientific">Vecturithrix granuli</name>
    <dbReference type="NCBI Taxonomy" id="1499967"/>
    <lineage>
        <taxon>Bacteria</taxon>
        <taxon>Candidatus Moduliflexota</taxon>
        <taxon>Candidatus Vecturitrichia</taxon>
        <taxon>Candidatus Vecturitrichales</taxon>
        <taxon>Candidatus Vecturitrichaceae</taxon>
        <taxon>Candidatus Vecturithrix</taxon>
    </lineage>
</organism>
<proteinExistence type="predicted"/>
<evidence type="ECO:0000313" key="1">
    <source>
        <dbReference type="EMBL" id="GAK57318.1"/>
    </source>
</evidence>
<keyword evidence="2" id="KW-1185">Reference proteome</keyword>
<dbReference type="AlphaFoldDB" id="A0A081BYB3"/>
<dbReference type="HOGENOM" id="CLU_3180547_0_0_0"/>
<dbReference type="Proteomes" id="UP000030661">
    <property type="component" value="Unassembled WGS sequence"/>
</dbReference>
<reference evidence="1" key="1">
    <citation type="journal article" date="2015" name="PeerJ">
        <title>First genomic representation of candidate bacterial phylum KSB3 points to enhanced environmental sensing as a trigger of wastewater bulking.</title>
        <authorList>
            <person name="Sekiguchi Y."/>
            <person name="Ohashi A."/>
            <person name="Parks D.H."/>
            <person name="Yamauchi T."/>
            <person name="Tyson G.W."/>
            <person name="Hugenholtz P."/>
        </authorList>
    </citation>
    <scope>NUCLEOTIDE SEQUENCE [LARGE SCALE GENOMIC DNA]</scope>
</reference>
<sequence>MERTAKPVVYVDTHIVCWLYQGMTENKTCMRTIALQSEAFPEREKD</sequence>
<protein>
    <submittedName>
        <fullName evidence="1">Uncharacterized protein</fullName>
    </submittedName>
</protein>
<accession>A0A081BYB3</accession>
<name>A0A081BYB3_VECG1</name>
<gene>
    <name evidence="1" type="ORF">U27_04283</name>
</gene>
<evidence type="ECO:0000313" key="2">
    <source>
        <dbReference type="Proteomes" id="UP000030661"/>
    </source>
</evidence>
<dbReference type="EMBL" id="DF820465">
    <property type="protein sequence ID" value="GAK57318.1"/>
    <property type="molecule type" value="Genomic_DNA"/>
</dbReference>
<dbReference type="STRING" id="1499967.U27_04283"/>